<dbReference type="InterPro" id="IPR001537">
    <property type="entry name" value="SpoU_MeTrfase"/>
</dbReference>
<evidence type="ECO:0000256" key="3">
    <source>
        <dbReference type="ARBA" id="ARBA00022679"/>
    </source>
</evidence>
<evidence type="ECO:0000256" key="1">
    <source>
        <dbReference type="ARBA" id="ARBA00007228"/>
    </source>
</evidence>
<dbReference type="GO" id="GO:0008173">
    <property type="term" value="F:RNA methyltransferase activity"/>
    <property type="evidence" value="ECO:0007669"/>
    <property type="project" value="InterPro"/>
</dbReference>
<dbReference type="InterPro" id="IPR029028">
    <property type="entry name" value="Alpha/beta_knot_MTases"/>
</dbReference>
<proteinExistence type="inferred from homology"/>
<dbReference type="Proteomes" id="UP000198921">
    <property type="component" value="Unassembled WGS sequence"/>
</dbReference>
<dbReference type="InterPro" id="IPR013123">
    <property type="entry name" value="SpoU_subst-bd"/>
</dbReference>
<dbReference type="InterPro" id="IPR029064">
    <property type="entry name" value="Ribosomal_eL30-like_sf"/>
</dbReference>
<evidence type="ECO:0000313" key="6">
    <source>
        <dbReference type="Proteomes" id="UP000198921"/>
    </source>
</evidence>
<keyword evidence="2 5" id="KW-0489">Methyltransferase</keyword>
<dbReference type="GO" id="GO:0005737">
    <property type="term" value="C:cytoplasm"/>
    <property type="evidence" value="ECO:0007669"/>
    <property type="project" value="UniProtKB-ARBA"/>
</dbReference>
<keyword evidence="3 5" id="KW-0808">Transferase</keyword>
<keyword evidence="6" id="KW-1185">Reference proteome</keyword>
<dbReference type="SUPFAM" id="SSF75217">
    <property type="entry name" value="alpha/beta knot"/>
    <property type="match status" value="1"/>
</dbReference>
<dbReference type="InterPro" id="IPR051259">
    <property type="entry name" value="rRNA_Methyltransferase"/>
</dbReference>
<organism evidence="5 6">
    <name type="scientific">Geodermatophilus africanus</name>
    <dbReference type="NCBI Taxonomy" id="1137993"/>
    <lineage>
        <taxon>Bacteria</taxon>
        <taxon>Bacillati</taxon>
        <taxon>Actinomycetota</taxon>
        <taxon>Actinomycetes</taxon>
        <taxon>Geodermatophilales</taxon>
        <taxon>Geodermatophilaceae</taxon>
        <taxon>Geodermatophilus</taxon>
    </lineage>
</organism>
<dbReference type="InterPro" id="IPR029026">
    <property type="entry name" value="tRNA_m1G_MTases_N"/>
</dbReference>
<dbReference type="CDD" id="cd18095">
    <property type="entry name" value="SpoU-like_rRNA-MTase"/>
    <property type="match status" value="1"/>
</dbReference>
<evidence type="ECO:0000313" key="5">
    <source>
        <dbReference type="EMBL" id="SDY25140.1"/>
    </source>
</evidence>
<name>A0A1H3IBQ3_9ACTN</name>
<sequence length="291" mass="29575">MYGREICTLAAIAGRMTPTVQISREDDGTVTDPLTERSARVVAARKLTRRAGRDAAGLFLAEGRQAVAEALAHPAGVREVFVTEAAAAAHRDLLASSPVPVRPVTEKAAASLSETVTPQGLVAVCALRDVPADALAAAPPSLTVALAELADPGNAGTVLRTADACGAGAVVFGAGSADPYGGKAVRSSAGSLFHVDVVRAAPLPGLLLRLQAAGVTVLAADGEGEVTLPEATARLAGPVLWLFGNEARGVPDDLAALADARVRIPMRGRAESLNLAAAAAICLYTTQLAQR</sequence>
<comment type="similarity">
    <text evidence="1">Belongs to the class IV-like SAM-binding methyltransferase superfamily. RNA methyltransferase TrmH family.</text>
</comment>
<dbReference type="EMBL" id="FNOT01000005">
    <property type="protein sequence ID" value="SDY25140.1"/>
    <property type="molecule type" value="Genomic_DNA"/>
</dbReference>
<protein>
    <submittedName>
        <fullName evidence="5">RNA methyltransferase, TrmH family</fullName>
    </submittedName>
</protein>
<dbReference type="SUPFAM" id="SSF55315">
    <property type="entry name" value="L30e-like"/>
    <property type="match status" value="1"/>
</dbReference>
<dbReference type="Gene3D" id="3.30.1330.30">
    <property type="match status" value="1"/>
</dbReference>
<dbReference type="Pfam" id="PF22435">
    <property type="entry name" value="MRM3-like_sub_bind"/>
    <property type="match status" value="1"/>
</dbReference>
<dbReference type="GO" id="GO:0032259">
    <property type="term" value="P:methylation"/>
    <property type="evidence" value="ECO:0007669"/>
    <property type="project" value="UniProtKB-KW"/>
</dbReference>
<dbReference type="Gene3D" id="3.40.1280.10">
    <property type="match status" value="1"/>
</dbReference>
<dbReference type="PANTHER" id="PTHR43191:SF2">
    <property type="entry name" value="RRNA METHYLTRANSFERASE 3, MITOCHONDRIAL"/>
    <property type="match status" value="1"/>
</dbReference>
<dbReference type="InterPro" id="IPR053888">
    <property type="entry name" value="MRM3-like_sub_bind"/>
</dbReference>
<dbReference type="GO" id="GO:0006396">
    <property type="term" value="P:RNA processing"/>
    <property type="evidence" value="ECO:0007669"/>
    <property type="project" value="InterPro"/>
</dbReference>
<dbReference type="Pfam" id="PF00588">
    <property type="entry name" value="SpoU_methylase"/>
    <property type="match status" value="1"/>
</dbReference>
<accession>A0A1H3IBQ3</accession>
<gene>
    <name evidence="5" type="ORF">SAMN05660209_02479</name>
</gene>
<evidence type="ECO:0000259" key="4">
    <source>
        <dbReference type="SMART" id="SM00967"/>
    </source>
</evidence>
<dbReference type="SMART" id="SM00967">
    <property type="entry name" value="SpoU_sub_bind"/>
    <property type="match status" value="1"/>
</dbReference>
<dbReference type="PANTHER" id="PTHR43191">
    <property type="entry name" value="RRNA METHYLTRANSFERASE 3"/>
    <property type="match status" value="1"/>
</dbReference>
<dbReference type="AlphaFoldDB" id="A0A1H3IBQ3"/>
<reference evidence="6" key="1">
    <citation type="submission" date="2016-10" db="EMBL/GenBank/DDBJ databases">
        <authorList>
            <person name="Varghese N."/>
            <person name="Submissions S."/>
        </authorList>
    </citation>
    <scope>NUCLEOTIDE SEQUENCE [LARGE SCALE GENOMIC DNA]</scope>
    <source>
        <strain evidence="6">DSM 45422</strain>
    </source>
</reference>
<dbReference type="STRING" id="1137993.SAMN05660209_02479"/>
<evidence type="ECO:0000256" key="2">
    <source>
        <dbReference type="ARBA" id="ARBA00022603"/>
    </source>
</evidence>
<feature type="domain" description="RNA 2-O ribose methyltransferase substrate binding" evidence="4">
    <location>
        <begin position="60"/>
        <end position="131"/>
    </location>
</feature>
<dbReference type="GO" id="GO:0003723">
    <property type="term" value="F:RNA binding"/>
    <property type="evidence" value="ECO:0007669"/>
    <property type="project" value="InterPro"/>
</dbReference>